<dbReference type="InterPro" id="IPR002557">
    <property type="entry name" value="Chitin-bd_dom"/>
</dbReference>
<dbReference type="Pfam" id="PF01607">
    <property type="entry name" value="CBM_14"/>
    <property type="match status" value="1"/>
</dbReference>
<dbReference type="EMBL" id="JAPCWZ010000010">
    <property type="protein sequence ID" value="KAK8848772.1"/>
    <property type="molecule type" value="Genomic_DNA"/>
</dbReference>
<dbReference type="Gene3D" id="2.170.140.10">
    <property type="entry name" value="Chitin binding domain"/>
    <property type="match status" value="1"/>
</dbReference>
<feature type="signal peptide" evidence="1">
    <location>
        <begin position="1"/>
        <end position="19"/>
    </location>
</feature>
<name>A0ABR2HKU3_9PEZI</name>
<organism evidence="3 4">
    <name type="scientific">Apiospora arundinis</name>
    <dbReference type="NCBI Taxonomy" id="335852"/>
    <lineage>
        <taxon>Eukaryota</taxon>
        <taxon>Fungi</taxon>
        <taxon>Dikarya</taxon>
        <taxon>Ascomycota</taxon>
        <taxon>Pezizomycotina</taxon>
        <taxon>Sordariomycetes</taxon>
        <taxon>Xylariomycetidae</taxon>
        <taxon>Amphisphaeriales</taxon>
        <taxon>Apiosporaceae</taxon>
        <taxon>Apiospora</taxon>
    </lineage>
</organism>
<sequence>MRCQSLFMLLPLLGSSTFASPTGSNNAGVSSSSPLLEARQRGSCTCPQPDGEFPNPCRCSQYLRCTNNVPIIGVCMPGQLYDSVLGLCYPERIARCAPKQDCCSS</sequence>
<keyword evidence="1" id="KW-0732">Signal</keyword>
<evidence type="ECO:0000313" key="4">
    <source>
        <dbReference type="Proteomes" id="UP001390339"/>
    </source>
</evidence>
<evidence type="ECO:0000313" key="3">
    <source>
        <dbReference type="EMBL" id="KAK8848772.1"/>
    </source>
</evidence>
<reference evidence="3 4" key="1">
    <citation type="journal article" date="2024" name="IMA Fungus">
        <title>Apiospora arundinis, a panoply of carbohydrate-active enzymes and secondary metabolites.</title>
        <authorList>
            <person name="Sorensen T."/>
            <person name="Petersen C."/>
            <person name="Muurmann A.T."/>
            <person name="Christiansen J.V."/>
            <person name="Brundto M.L."/>
            <person name="Overgaard C.K."/>
            <person name="Boysen A.T."/>
            <person name="Wollenberg R.D."/>
            <person name="Larsen T.O."/>
            <person name="Sorensen J.L."/>
            <person name="Nielsen K.L."/>
            <person name="Sondergaard T.E."/>
        </authorList>
    </citation>
    <scope>NUCLEOTIDE SEQUENCE [LARGE SCALE GENOMIC DNA]</scope>
    <source>
        <strain evidence="3 4">AAU 773</strain>
    </source>
</reference>
<dbReference type="PROSITE" id="PS50940">
    <property type="entry name" value="CHIT_BIND_II"/>
    <property type="match status" value="1"/>
</dbReference>
<accession>A0ABR2HKU3</accession>
<dbReference type="SUPFAM" id="SSF57625">
    <property type="entry name" value="Invertebrate chitin-binding proteins"/>
    <property type="match status" value="1"/>
</dbReference>
<feature type="domain" description="Chitin-binding type-2" evidence="2">
    <location>
        <begin position="43"/>
        <end position="98"/>
    </location>
</feature>
<dbReference type="InterPro" id="IPR036508">
    <property type="entry name" value="Chitin-bd_dom_sf"/>
</dbReference>
<protein>
    <recommendedName>
        <fullName evidence="2">Chitin-binding type-2 domain-containing protein</fullName>
    </recommendedName>
</protein>
<proteinExistence type="predicted"/>
<dbReference type="Proteomes" id="UP001390339">
    <property type="component" value="Unassembled WGS sequence"/>
</dbReference>
<comment type="caution">
    <text evidence="3">The sequence shown here is derived from an EMBL/GenBank/DDBJ whole genome shotgun (WGS) entry which is preliminary data.</text>
</comment>
<evidence type="ECO:0000256" key="1">
    <source>
        <dbReference type="SAM" id="SignalP"/>
    </source>
</evidence>
<keyword evidence="4" id="KW-1185">Reference proteome</keyword>
<feature type="chain" id="PRO_5045987616" description="Chitin-binding type-2 domain-containing protein" evidence="1">
    <location>
        <begin position="20"/>
        <end position="105"/>
    </location>
</feature>
<evidence type="ECO:0000259" key="2">
    <source>
        <dbReference type="PROSITE" id="PS50940"/>
    </source>
</evidence>
<gene>
    <name evidence="3" type="ORF">PGQ11_015252</name>
</gene>